<sequence length="220" mass="23968">MHDRTKLPWIVCRLALKTGRIVVKAGRQLKKSSTGGLPTREIRVKSVGSYLGRIPETDLKSMPLSGGVPSDVHHKNRLMPPVNIEVEAKHDYFASSLDNNALCALCTTKLSTLLSYLTCPTVGNVSDCRAYTASYAASLSDQYGPTSPDTAKCLFGLDFSSHSSAERSRYGVCGSGNYRDTGILLLAEVITHIESKPVDSAIVHCLVGFFKDELLLFHFS</sequence>
<evidence type="ECO:0000313" key="1">
    <source>
        <dbReference type="EMBL" id="KAL2325901.1"/>
    </source>
</evidence>
<comment type="caution">
    <text evidence="1">The sequence shown here is derived from an EMBL/GenBank/DDBJ whole genome shotgun (WGS) entry which is preliminary data.</text>
</comment>
<organism evidence="1 2">
    <name type="scientific">Flemingia macrophylla</name>
    <dbReference type="NCBI Taxonomy" id="520843"/>
    <lineage>
        <taxon>Eukaryota</taxon>
        <taxon>Viridiplantae</taxon>
        <taxon>Streptophyta</taxon>
        <taxon>Embryophyta</taxon>
        <taxon>Tracheophyta</taxon>
        <taxon>Spermatophyta</taxon>
        <taxon>Magnoliopsida</taxon>
        <taxon>eudicotyledons</taxon>
        <taxon>Gunneridae</taxon>
        <taxon>Pentapetalae</taxon>
        <taxon>rosids</taxon>
        <taxon>fabids</taxon>
        <taxon>Fabales</taxon>
        <taxon>Fabaceae</taxon>
        <taxon>Papilionoideae</taxon>
        <taxon>50 kb inversion clade</taxon>
        <taxon>NPAAA clade</taxon>
        <taxon>indigoferoid/millettioid clade</taxon>
        <taxon>Phaseoleae</taxon>
        <taxon>Flemingia</taxon>
    </lineage>
</organism>
<evidence type="ECO:0000313" key="2">
    <source>
        <dbReference type="Proteomes" id="UP001603857"/>
    </source>
</evidence>
<gene>
    <name evidence="1" type="ORF">Fmac_024959</name>
</gene>
<dbReference type="AlphaFoldDB" id="A0ABD1LQW0"/>
<proteinExistence type="predicted"/>
<accession>A0ABD1LQW0</accession>
<keyword evidence="2" id="KW-1185">Reference proteome</keyword>
<dbReference type="EMBL" id="JBGMDY010000008">
    <property type="protein sequence ID" value="KAL2325901.1"/>
    <property type="molecule type" value="Genomic_DNA"/>
</dbReference>
<reference evidence="1 2" key="1">
    <citation type="submission" date="2024-08" db="EMBL/GenBank/DDBJ databases">
        <title>Insights into the chromosomal genome structure of Flemingia macrophylla.</title>
        <authorList>
            <person name="Ding Y."/>
            <person name="Zhao Y."/>
            <person name="Bi W."/>
            <person name="Wu M."/>
            <person name="Zhao G."/>
            <person name="Gong Y."/>
            <person name="Li W."/>
            <person name="Zhang P."/>
        </authorList>
    </citation>
    <scope>NUCLEOTIDE SEQUENCE [LARGE SCALE GENOMIC DNA]</scope>
    <source>
        <strain evidence="1">DYQJB</strain>
        <tissue evidence="1">Leaf</tissue>
    </source>
</reference>
<name>A0ABD1LQW0_9FABA</name>
<protein>
    <submittedName>
        <fullName evidence="1">Uncharacterized protein</fullName>
    </submittedName>
</protein>
<dbReference type="Proteomes" id="UP001603857">
    <property type="component" value="Unassembled WGS sequence"/>
</dbReference>